<dbReference type="Proteomes" id="UP000002236">
    <property type="component" value="Segment"/>
</dbReference>
<proteinExistence type="predicted"/>
<accession>E1A2F1</accession>
<dbReference type="EMBL" id="HM452126">
    <property type="protein sequence ID" value="ADM79897.1"/>
    <property type="molecule type" value="Genomic_DNA"/>
</dbReference>
<dbReference type="KEGG" id="vg:9861461"/>
<organism evidence="1 2">
    <name type="scientific">Aeromonas phage phiAS5</name>
    <dbReference type="NCBI Taxonomy" id="879630"/>
    <lineage>
        <taxon>Viruses</taxon>
        <taxon>Duplodnaviria</taxon>
        <taxon>Heunggongvirae</taxon>
        <taxon>Uroviricota</taxon>
        <taxon>Caudoviricetes</taxon>
        <taxon>Pantevenvirales</taxon>
        <taxon>Straboviridae</taxon>
        <taxon>Chrysonvirus</taxon>
        <taxon>Chrysonvirus as5</taxon>
    </lineage>
</organism>
<protein>
    <submittedName>
        <fullName evidence="1">Uncharacterized protein</fullName>
    </submittedName>
</protein>
<sequence>MEMQKVNGEHHDSEIVLIGHLEVGYAAGGYIYNDKAGRFADGIQVVTSSVVEIGDGWFRTRNTVYKILKGIPVVGSVDRIPTTHEIARAMLAAKDVPLYALRYEGDLEGEYTSMMSRISCIDYGVVKGAAVVVQEEQEIDIAELEDQLYNGK</sequence>
<dbReference type="RefSeq" id="YP_003969343.1">
    <property type="nucleotide sequence ID" value="NC_014636.1"/>
</dbReference>
<name>E1A2F1_9CAUD</name>
<gene>
    <name evidence="1" type="ORF">phiAS5_ORF0054</name>
</gene>
<keyword evidence="2" id="KW-1185">Reference proteome</keyword>
<evidence type="ECO:0000313" key="1">
    <source>
        <dbReference type="EMBL" id="ADM79897.1"/>
    </source>
</evidence>
<dbReference type="GeneID" id="9861461"/>
<dbReference type="OrthoDB" id="1447at10663"/>
<reference evidence="1 2" key="1">
    <citation type="journal article" date="2012" name="Vet. Microbiol.">
        <title>Complete genome sequence and characterization of a broad-host range T4-like bacteriophage phiAS5 infecting Aeromonas salmonicida subsp. salmonicida.</title>
        <authorList>
            <person name="Kim J.H."/>
            <person name="Son J.S."/>
            <person name="Choi Y.J."/>
            <person name="Choresca C.H.Jr."/>
            <person name="Shin S.P."/>
            <person name="Han J.E."/>
            <person name="Jun J.W."/>
            <person name="Park S.C."/>
        </authorList>
    </citation>
    <scope>NUCLEOTIDE SEQUENCE [LARGE SCALE GENOMIC DNA]</scope>
</reference>
<evidence type="ECO:0000313" key="2">
    <source>
        <dbReference type="Proteomes" id="UP000002236"/>
    </source>
</evidence>